<protein>
    <submittedName>
        <fullName evidence="2">Uncharacterized protein</fullName>
    </submittedName>
</protein>
<name>A0AAJ0FZG3_9HYPO</name>
<accession>A0AAJ0FZG3</accession>
<evidence type="ECO:0000313" key="2">
    <source>
        <dbReference type="EMBL" id="KAK2600270.1"/>
    </source>
</evidence>
<dbReference type="AlphaFoldDB" id="A0AAJ0FZG3"/>
<feature type="compositionally biased region" description="Polar residues" evidence="1">
    <location>
        <begin position="81"/>
        <end position="104"/>
    </location>
</feature>
<dbReference type="Proteomes" id="UP001251528">
    <property type="component" value="Unassembled WGS sequence"/>
</dbReference>
<reference evidence="2" key="1">
    <citation type="submission" date="2023-06" db="EMBL/GenBank/DDBJ databases">
        <title>Conoideocrella luteorostrata (Hypocreales: Clavicipitaceae), a potential biocontrol fungus for elongate hemlock scale in United States Christmas tree production areas.</title>
        <authorList>
            <person name="Barrett H."/>
            <person name="Lovett B."/>
            <person name="Macias A.M."/>
            <person name="Stajich J.E."/>
            <person name="Kasson M.T."/>
        </authorList>
    </citation>
    <scope>NUCLEOTIDE SEQUENCE</scope>
    <source>
        <strain evidence="2">ARSEF 14590</strain>
    </source>
</reference>
<dbReference type="EMBL" id="JASWJB010000078">
    <property type="protein sequence ID" value="KAK2600270.1"/>
    <property type="molecule type" value="Genomic_DNA"/>
</dbReference>
<keyword evidence="3" id="KW-1185">Reference proteome</keyword>
<feature type="region of interest" description="Disordered" evidence="1">
    <location>
        <begin position="79"/>
        <end position="104"/>
    </location>
</feature>
<comment type="caution">
    <text evidence="2">The sequence shown here is derived from an EMBL/GenBank/DDBJ whole genome shotgun (WGS) entry which is preliminary data.</text>
</comment>
<evidence type="ECO:0000256" key="1">
    <source>
        <dbReference type="SAM" id="MobiDB-lite"/>
    </source>
</evidence>
<feature type="region of interest" description="Disordered" evidence="1">
    <location>
        <begin position="37"/>
        <end position="58"/>
    </location>
</feature>
<feature type="compositionally biased region" description="Pro residues" evidence="1">
    <location>
        <begin position="44"/>
        <end position="56"/>
    </location>
</feature>
<evidence type="ECO:0000313" key="3">
    <source>
        <dbReference type="Proteomes" id="UP001251528"/>
    </source>
</evidence>
<organism evidence="2 3">
    <name type="scientific">Conoideocrella luteorostrata</name>
    <dbReference type="NCBI Taxonomy" id="1105319"/>
    <lineage>
        <taxon>Eukaryota</taxon>
        <taxon>Fungi</taxon>
        <taxon>Dikarya</taxon>
        <taxon>Ascomycota</taxon>
        <taxon>Pezizomycotina</taxon>
        <taxon>Sordariomycetes</taxon>
        <taxon>Hypocreomycetidae</taxon>
        <taxon>Hypocreales</taxon>
        <taxon>Clavicipitaceae</taxon>
        <taxon>Conoideocrella</taxon>
    </lineage>
</organism>
<sequence length="292" mass="32839">MVSIQSGMHGTPQQVQDDLASLFSRNMSFSPEFHALTPKDVPRQEPPATVPSPPPANQRIVYSVSQHYNHSAHIARPACQQAENTNTAQPQVQRPSSEPPQTEHVSTEAMLRTYGLEPALLTPSQLQLIRIADDPQKLRLLELWSICPPNKAEDIPALAWSSTSLDQEEQMARMRYERLQNPTMSLDGTSVQTGDSRWIQHSVASESEPYMVSGYDELMRREYERQSIDNQTRNMCSHFGSAIGGNDYSRATDPVYKGPEYNAQQQQLDMAAQYGAFEQSRGSYMDDDAMDM</sequence>
<proteinExistence type="predicted"/>
<gene>
    <name evidence="2" type="ORF">QQS21_004989</name>
</gene>